<proteinExistence type="predicted"/>
<dbReference type="InterPro" id="IPR050197">
    <property type="entry name" value="Aldolase_class_II_sugar_metab"/>
</dbReference>
<evidence type="ECO:0000256" key="1">
    <source>
        <dbReference type="ARBA" id="ARBA00022723"/>
    </source>
</evidence>
<sequence>MDEAELRQKVCHAAHQLWMRGLIAGADGLVALELHRRRYIVTPPGRRRINLHPEDLICVDMEGEDLQRDAKLTSEEWAPHRVVFQHTMNALPEDVAKGTNREVKATVLGTPPKLTALLALEPGTTSLRIHAHPPIPVLWPDDATALRTAITKHPLVAIQGLGLLASGPTLGQTLSSLEHAEQAAEIEATLRLLR</sequence>
<dbReference type="PANTHER" id="PTHR22789">
    <property type="entry name" value="FUCULOSE PHOSPHATE ALDOLASE"/>
    <property type="match status" value="1"/>
</dbReference>
<keyword evidence="5" id="KW-1185">Reference proteome</keyword>
<organism evidence="4 5">
    <name type="scientific">Algisphaera agarilytica</name>
    <dbReference type="NCBI Taxonomy" id="1385975"/>
    <lineage>
        <taxon>Bacteria</taxon>
        <taxon>Pseudomonadati</taxon>
        <taxon>Planctomycetota</taxon>
        <taxon>Phycisphaerae</taxon>
        <taxon>Phycisphaerales</taxon>
        <taxon>Phycisphaeraceae</taxon>
        <taxon>Algisphaera</taxon>
    </lineage>
</organism>
<reference evidence="4 5" key="1">
    <citation type="submission" date="2020-08" db="EMBL/GenBank/DDBJ databases">
        <title>Genomic Encyclopedia of Type Strains, Phase IV (KMG-IV): sequencing the most valuable type-strain genomes for metagenomic binning, comparative biology and taxonomic classification.</title>
        <authorList>
            <person name="Goeker M."/>
        </authorList>
    </citation>
    <scope>NUCLEOTIDE SEQUENCE [LARGE SCALE GENOMIC DNA]</scope>
    <source>
        <strain evidence="4 5">DSM 103725</strain>
    </source>
</reference>
<keyword evidence="2" id="KW-0456">Lyase</keyword>
<dbReference type="GO" id="GO:0019323">
    <property type="term" value="P:pentose catabolic process"/>
    <property type="evidence" value="ECO:0007669"/>
    <property type="project" value="TreeGrafter"/>
</dbReference>
<dbReference type="SUPFAM" id="SSF53639">
    <property type="entry name" value="AraD/HMP-PK domain-like"/>
    <property type="match status" value="1"/>
</dbReference>
<dbReference type="EMBL" id="JACHGY010000001">
    <property type="protein sequence ID" value="MBB6430695.1"/>
    <property type="molecule type" value="Genomic_DNA"/>
</dbReference>
<name>A0A7X0LKQ9_9BACT</name>
<dbReference type="InterPro" id="IPR001303">
    <property type="entry name" value="Aldolase_II/adducin_N"/>
</dbReference>
<evidence type="ECO:0000259" key="3">
    <source>
        <dbReference type="SMART" id="SM01007"/>
    </source>
</evidence>
<dbReference type="GO" id="GO:0016832">
    <property type="term" value="F:aldehyde-lyase activity"/>
    <property type="evidence" value="ECO:0007669"/>
    <property type="project" value="TreeGrafter"/>
</dbReference>
<keyword evidence="1" id="KW-0479">Metal-binding</keyword>
<dbReference type="AlphaFoldDB" id="A0A7X0LKQ9"/>
<dbReference type="GO" id="GO:0046872">
    <property type="term" value="F:metal ion binding"/>
    <property type="evidence" value="ECO:0007669"/>
    <property type="project" value="UniProtKB-KW"/>
</dbReference>
<dbReference type="SMART" id="SM01007">
    <property type="entry name" value="Aldolase_II"/>
    <property type="match status" value="1"/>
</dbReference>
<dbReference type="Proteomes" id="UP000541810">
    <property type="component" value="Unassembled WGS sequence"/>
</dbReference>
<comment type="caution">
    <text evidence="4">The sequence shown here is derived from an EMBL/GenBank/DDBJ whole genome shotgun (WGS) entry which is preliminary data.</text>
</comment>
<dbReference type="RefSeq" id="WP_184678194.1">
    <property type="nucleotide sequence ID" value="NZ_JACHGY010000001.1"/>
</dbReference>
<dbReference type="PANTHER" id="PTHR22789:SF0">
    <property type="entry name" value="3-OXO-TETRONATE 4-PHOSPHATE DECARBOXYLASE-RELATED"/>
    <property type="match status" value="1"/>
</dbReference>
<evidence type="ECO:0000313" key="4">
    <source>
        <dbReference type="EMBL" id="MBB6430695.1"/>
    </source>
</evidence>
<dbReference type="InterPro" id="IPR036409">
    <property type="entry name" value="Aldolase_II/adducin_N_sf"/>
</dbReference>
<dbReference type="GO" id="GO:0005829">
    <property type="term" value="C:cytosol"/>
    <property type="evidence" value="ECO:0007669"/>
    <property type="project" value="TreeGrafter"/>
</dbReference>
<accession>A0A7X0LKQ9</accession>
<dbReference type="Pfam" id="PF00596">
    <property type="entry name" value="Aldolase_II"/>
    <property type="match status" value="1"/>
</dbReference>
<evidence type="ECO:0000313" key="5">
    <source>
        <dbReference type="Proteomes" id="UP000541810"/>
    </source>
</evidence>
<dbReference type="Gene3D" id="3.40.225.10">
    <property type="entry name" value="Class II aldolase/adducin N-terminal domain"/>
    <property type="match status" value="1"/>
</dbReference>
<protein>
    <submittedName>
        <fullName evidence="4">Ribulose-5-phosphate 4-epimerase/fuculose-1-phosphate aldolase</fullName>
    </submittedName>
</protein>
<gene>
    <name evidence="4" type="ORF">HNQ40_002501</name>
</gene>
<feature type="domain" description="Class II aldolase/adducin N-terminal" evidence="3">
    <location>
        <begin position="8"/>
        <end position="188"/>
    </location>
</feature>
<evidence type="ECO:0000256" key="2">
    <source>
        <dbReference type="ARBA" id="ARBA00023239"/>
    </source>
</evidence>